<keyword evidence="7" id="KW-1185">Reference proteome</keyword>
<keyword evidence="3" id="KW-0731">Sigma factor</keyword>
<dbReference type="NCBIfam" id="TIGR02985">
    <property type="entry name" value="Sig70_bacteroi1"/>
    <property type="match status" value="1"/>
</dbReference>
<dbReference type="InterPro" id="IPR013324">
    <property type="entry name" value="RNA_pol_sigma_r3/r4-like"/>
</dbReference>
<evidence type="ECO:0000259" key="5">
    <source>
        <dbReference type="SMART" id="SM00421"/>
    </source>
</evidence>
<dbReference type="InterPro" id="IPR014284">
    <property type="entry name" value="RNA_pol_sigma-70_dom"/>
</dbReference>
<proteinExistence type="inferred from homology"/>
<organism evidence="6 7">
    <name type="scientific">Wocania arenilitoris</name>
    <dbReference type="NCBI Taxonomy" id="2044858"/>
    <lineage>
        <taxon>Bacteria</taxon>
        <taxon>Pseudomonadati</taxon>
        <taxon>Bacteroidota</taxon>
        <taxon>Flavobacteriia</taxon>
        <taxon>Flavobacteriales</taxon>
        <taxon>Flavobacteriaceae</taxon>
        <taxon>Wocania</taxon>
    </lineage>
</organism>
<dbReference type="SUPFAM" id="SSF88659">
    <property type="entry name" value="Sigma3 and sigma4 domains of RNA polymerase sigma factors"/>
    <property type="match status" value="1"/>
</dbReference>
<dbReference type="AlphaFoldDB" id="A0AAE3JKD6"/>
<feature type="domain" description="HTH luxR-type" evidence="5">
    <location>
        <begin position="119"/>
        <end position="177"/>
    </location>
</feature>
<evidence type="ECO:0000256" key="1">
    <source>
        <dbReference type="ARBA" id="ARBA00010641"/>
    </source>
</evidence>
<dbReference type="PANTHER" id="PTHR43133:SF46">
    <property type="entry name" value="RNA POLYMERASE SIGMA-70 FACTOR ECF SUBFAMILY"/>
    <property type="match status" value="1"/>
</dbReference>
<evidence type="ECO:0000313" key="7">
    <source>
        <dbReference type="Proteomes" id="UP001199795"/>
    </source>
</evidence>
<keyword evidence="2" id="KW-0805">Transcription regulation</keyword>
<dbReference type="SUPFAM" id="SSF88946">
    <property type="entry name" value="Sigma2 domain of RNA polymerase sigma factors"/>
    <property type="match status" value="1"/>
</dbReference>
<evidence type="ECO:0000256" key="3">
    <source>
        <dbReference type="ARBA" id="ARBA00023082"/>
    </source>
</evidence>
<keyword evidence="4" id="KW-0804">Transcription</keyword>
<dbReference type="RefSeq" id="WP_237239330.1">
    <property type="nucleotide sequence ID" value="NZ_JAKKDU010000006.1"/>
</dbReference>
<dbReference type="CDD" id="cd06171">
    <property type="entry name" value="Sigma70_r4"/>
    <property type="match status" value="1"/>
</dbReference>
<dbReference type="Pfam" id="PF08281">
    <property type="entry name" value="Sigma70_r4_2"/>
    <property type="match status" value="1"/>
</dbReference>
<accession>A0AAE3JKD6</accession>
<evidence type="ECO:0000313" key="6">
    <source>
        <dbReference type="EMBL" id="MCF7567983.1"/>
    </source>
</evidence>
<dbReference type="PRINTS" id="PR00038">
    <property type="entry name" value="HTHLUXR"/>
</dbReference>
<dbReference type="InterPro" id="IPR000792">
    <property type="entry name" value="Tscrpt_reg_LuxR_C"/>
</dbReference>
<dbReference type="EMBL" id="JAKKDU010000006">
    <property type="protein sequence ID" value="MCF7567983.1"/>
    <property type="molecule type" value="Genomic_DNA"/>
</dbReference>
<dbReference type="Proteomes" id="UP001199795">
    <property type="component" value="Unassembled WGS sequence"/>
</dbReference>
<dbReference type="InterPro" id="IPR014327">
    <property type="entry name" value="RNA_pol_sigma70_bacteroid"/>
</dbReference>
<evidence type="ECO:0000256" key="4">
    <source>
        <dbReference type="ARBA" id="ARBA00023163"/>
    </source>
</evidence>
<dbReference type="Gene3D" id="1.10.10.10">
    <property type="entry name" value="Winged helix-like DNA-binding domain superfamily/Winged helix DNA-binding domain"/>
    <property type="match status" value="1"/>
</dbReference>
<dbReference type="InterPro" id="IPR013325">
    <property type="entry name" value="RNA_pol_sigma_r2"/>
</dbReference>
<dbReference type="GO" id="GO:0016987">
    <property type="term" value="F:sigma factor activity"/>
    <property type="evidence" value="ECO:0007669"/>
    <property type="project" value="UniProtKB-KW"/>
</dbReference>
<sequence length="180" mass="21243">MRRIKNSDHHAFKLLYDRLWESLYVRAFSILGDKNIAKDIVQEVWISFWERRAEISNDNIEGYLLRAVRFKVYNEFRNSKYKNKLIGEFLQSYKPNLKTNNVEQTIQLKDTEKAILEAVNSLPNKCKRVFELSRFEGMKNEEIAQKLNISKRTVETHISNALKVLKNNVALSLAVFLELF</sequence>
<evidence type="ECO:0000256" key="2">
    <source>
        <dbReference type="ARBA" id="ARBA00023015"/>
    </source>
</evidence>
<dbReference type="SMART" id="SM00421">
    <property type="entry name" value="HTH_LUXR"/>
    <property type="match status" value="1"/>
</dbReference>
<comment type="similarity">
    <text evidence="1">Belongs to the sigma-70 factor family. ECF subfamily.</text>
</comment>
<dbReference type="PANTHER" id="PTHR43133">
    <property type="entry name" value="RNA POLYMERASE ECF-TYPE SIGMA FACTO"/>
    <property type="match status" value="1"/>
</dbReference>
<dbReference type="InterPro" id="IPR036388">
    <property type="entry name" value="WH-like_DNA-bd_sf"/>
</dbReference>
<dbReference type="InterPro" id="IPR007627">
    <property type="entry name" value="RNA_pol_sigma70_r2"/>
</dbReference>
<dbReference type="NCBIfam" id="TIGR02937">
    <property type="entry name" value="sigma70-ECF"/>
    <property type="match status" value="1"/>
</dbReference>
<dbReference type="InterPro" id="IPR013249">
    <property type="entry name" value="RNA_pol_sigma70_r4_t2"/>
</dbReference>
<dbReference type="Gene3D" id="1.10.1740.10">
    <property type="match status" value="1"/>
</dbReference>
<dbReference type="Pfam" id="PF04542">
    <property type="entry name" value="Sigma70_r2"/>
    <property type="match status" value="1"/>
</dbReference>
<comment type="caution">
    <text evidence="6">The sequence shown here is derived from an EMBL/GenBank/DDBJ whole genome shotgun (WGS) entry which is preliminary data.</text>
</comment>
<gene>
    <name evidence="6" type="ORF">L3X37_06330</name>
</gene>
<reference evidence="6" key="1">
    <citation type="submission" date="2022-01" db="EMBL/GenBank/DDBJ databases">
        <title>Draft genome sequence of Sabulilitoribacter arenilitoris KCTC 52401.</title>
        <authorList>
            <person name="Oh J.-S."/>
        </authorList>
    </citation>
    <scope>NUCLEOTIDE SEQUENCE</scope>
    <source>
        <strain evidence="6">HMF6543</strain>
    </source>
</reference>
<dbReference type="GO" id="GO:0006352">
    <property type="term" value="P:DNA-templated transcription initiation"/>
    <property type="evidence" value="ECO:0007669"/>
    <property type="project" value="InterPro"/>
</dbReference>
<dbReference type="InterPro" id="IPR039425">
    <property type="entry name" value="RNA_pol_sigma-70-like"/>
</dbReference>
<dbReference type="GO" id="GO:0003677">
    <property type="term" value="F:DNA binding"/>
    <property type="evidence" value="ECO:0007669"/>
    <property type="project" value="InterPro"/>
</dbReference>
<protein>
    <submittedName>
        <fullName evidence="6">RNA polymerase sigma-70 factor</fullName>
    </submittedName>
</protein>
<name>A0AAE3JKD6_9FLAO</name>